<keyword evidence="8" id="KW-0175">Coiled coil</keyword>
<dbReference type="PROSITE" id="PS50405">
    <property type="entry name" value="GST_CTER"/>
    <property type="match status" value="1"/>
</dbReference>
<accession>A0A0N4ZMG4</accession>
<dbReference type="Gene3D" id="1.20.1050.10">
    <property type="match status" value="1"/>
</dbReference>
<name>A0A0N4ZMG4_PARTI</name>
<proteinExistence type="inferred from homology"/>
<dbReference type="STRING" id="131310.A0A0N4ZMG4"/>
<protein>
    <submittedName>
        <fullName evidence="12">GST C-terminal domain-containing protein</fullName>
    </submittedName>
</protein>
<dbReference type="Proteomes" id="UP000038045">
    <property type="component" value="Unplaced"/>
</dbReference>
<dbReference type="GO" id="GO:0007005">
    <property type="term" value="P:mitochondrion organization"/>
    <property type="evidence" value="ECO:0007669"/>
    <property type="project" value="TreeGrafter"/>
</dbReference>
<sequence>MELYVWPSDFDLLSFDFECLQFLAACKFCALPIKIVHTSKPSISPSKELPYFKIEDNTAKKIDNITEFPKFVEYARKCAFQIVLDSELTATQKSEVDTYFSFLKKTLHPAIIHSLWNDESNYSALTHKWYSSKMSFPKNFFYLERRVASEREYLKAKNLSTTEIIKTAMRTITQLSNKLGDKKYFFGDKPSSLDALIFGYLAPLLKLPLPSDRLQIHLQACSNLVRFIESIISIYLVIPEEQKKVSDEEKKFWESRKAEAQKEAEFKKQRKQEEKCKDELDKESSIKDVVIFGVGAVVLSIIFAVHTGIVVIDTSPDD</sequence>
<evidence type="ECO:0000259" key="10">
    <source>
        <dbReference type="PROSITE" id="PS50405"/>
    </source>
</evidence>
<evidence type="ECO:0000256" key="4">
    <source>
        <dbReference type="ARBA" id="ARBA00022787"/>
    </source>
</evidence>
<keyword evidence="11" id="KW-1185">Reference proteome</keyword>
<dbReference type="GO" id="GO:0001401">
    <property type="term" value="C:SAM complex"/>
    <property type="evidence" value="ECO:0007669"/>
    <property type="project" value="InterPro"/>
</dbReference>
<dbReference type="PANTHER" id="PTHR12289:SF41">
    <property type="entry name" value="FAILED AXON CONNECTIONS-RELATED"/>
    <property type="match status" value="1"/>
</dbReference>
<dbReference type="WBParaSite" id="PTRK_0000973200.1">
    <property type="protein sequence ID" value="PTRK_0000973200.1"/>
    <property type="gene ID" value="PTRK_0000973200"/>
</dbReference>
<comment type="similarity">
    <text evidence="2">Belongs to the metaxin family.</text>
</comment>
<keyword evidence="7 9" id="KW-0472">Membrane</keyword>
<dbReference type="InterPro" id="IPR019564">
    <property type="entry name" value="Sam37/metaxin_N"/>
</dbReference>
<organism evidence="11 12">
    <name type="scientific">Parastrongyloides trichosuri</name>
    <name type="common">Possum-specific nematode worm</name>
    <dbReference type="NCBI Taxonomy" id="131310"/>
    <lineage>
        <taxon>Eukaryota</taxon>
        <taxon>Metazoa</taxon>
        <taxon>Ecdysozoa</taxon>
        <taxon>Nematoda</taxon>
        <taxon>Chromadorea</taxon>
        <taxon>Rhabditida</taxon>
        <taxon>Tylenchina</taxon>
        <taxon>Panagrolaimomorpha</taxon>
        <taxon>Strongyloidoidea</taxon>
        <taxon>Strongyloididae</taxon>
        <taxon>Parastrongyloides</taxon>
    </lineage>
</organism>
<dbReference type="InterPro" id="IPR033468">
    <property type="entry name" value="Metaxin_GST"/>
</dbReference>
<evidence type="ECO:0000256" key="5">
    <source>
        <dbReference type="ARBA" id="ARBA00022927"/>
    </source>
</evidence>
<dbReference type="InterPro" id="IPR050931">
    <property type="entry name" value="Mito_Protein_Transport_Metaxin"/>
</dbReference>
<evidence type="ECO:0000256" key="7">
    <source>
        <dbReference type="ARBA" id="ARBA00023136"/>
    </source>
</evidence>
<dbReference type="CDD" id="cd03078">
    <property type="entry name" value="GST_N_Metaxin1_like"/>
    <property type="match status" value="1"/>
</dbReference>
<evidence type="ECO:0000256" key="3">
    <source>
        <dbReference type="ARBA" id="ARBA00022448"/>
    </source>
</evidence>
<feature type="transmembrane region" description="Helical" evidence="9">
    <location>
        <begin position="289"/>
        <end position="312"/>
    </location>
</feature>
<evidence type="ECO:0000313" key="12">
    <source>
        <dbReference type="WBParaSite" id="PTRK_0000973200.1"/>
    </source>
</evidence>
<keyword evidence="5" id="KW-0653">Protein transport</keyword>
<keyword evidence="9" id="KW-1133">Transmembrane helix</keyword>
<feature type="domain" description="GST C-terminal" evidence="10">
    <location>
        <begin position="89"/>
        <end position="252"/>
    </location>
</feature>
<dbReference type="AlphaFoldDB" id="A0A0N4ZMG4"/>
<dbReference type="Pfam" id="PF17171">
    <property type="entry name" value="GST_C_6"/>
    <property type="match status" value="1"/>
</dbReference>
<keyword evidence="4" id="KW-1000">Mitochondrion outer membrane</keyword>
<evidence type="ECO:0000256" key="6">
    <source>
        <dbReference type="ARBA" id="ARBA00023128"/>
    </source>
</evidence>
<dbReference type="SUPFAM" id="SSF47616">
    <property type="entry name" value="GST C-terminal domain-like"/>
    <property type="match status" value="1"/>
</dbReference>
<keyword evidence="3" id="KW-0813">Transport</keyword>
<dbReference type="InterPro" id="IPR010987">
    <property type="entry name" value="Glutathione-S-Trfase_C-like"/>
</dbReference>
<dbReference type="PANTHER" id="PTHR12289">
    <property type="entry name" value="METAXIN RELATED"/>
    <property type="match status" value="1"/>
</dbReference>
<keyword evidence="9" id="KW-0812">Transmembrane</keyword>
<evidence type="ECO:0000256" key="1">
    <source>
        <dbReference type="ARBA" id="ARBA00004294"/>
    </source>
</evidence>
<dbReference type="InterPro" id="IPR036282">
    <property type="entry name" value="Glutathione-S-Trfase_C_sf"/>
</dbReference>
<evidence type="ECO:0000256" key="8">
    <source>
        <dbReference type="SAM" id="Coils"/>
    </source>
</evidence>
<comment type="subcellular location">
    <subcellularLocation>
        <location evidence="1">Mitochondrion outer membrane</location>
    </subcellularLocation>
</comment>
<feature type="coiled-coil region" evidence="8">
    <location>
        <begin position="243"/>
        <end position="277"/>
    </location>
</feature>
<evidence type="ECO:0000256" key="2">
    <source>
        <dbReference type="ARBA" id="ARBA00009170"/>
    </source>
</evidence>
<evidence type="ECO:0000313" key="11">
    <source>
        <dbReference type="Proteomes" id="UP000038045"/>
    </source>
</evidence>
<evidence type="ECO:0000256" key="9">
    <source>
        <dbReference type="SAM" id="Phobius"/>
    </source>
</evidence>
<dbReference type="Pfam" id="PF10568">
    <property type="entry name" value="Tom37"/>
    <property type="match status" value="1"/>
</dbReference>
<dbReference type="GO" id="GO:0015031">
    <property type="term" value="P:protein transport"/>
    <property type="evidence" value="ECO:0007669"/>
    <property type="project" value="UniProtKB-KW"/>
</dbReference>
<reference evidence="12" key="1">
    <citation type="submission" date="2017-02" db="UniProtKB">
        <authorList>
            <consortium name="WormBaseParasite"/>
        </authorList>
    </citation>
    <scope>IDENTIFICATION</scope>
</reference>
<keyword evidence="6" id="KW-0496">Mitochondrion</keyword>